<keyword evidence="1" id="KW-0812">Transmembrane</keyword>
<reference evidence="2" key="1">
    <citation type="submission" date="2019-04" db="EMBL/GenBank/DDBJ databases">
        <authorList>
            <person name="Yu Z."/>
            <person name="Deng C."/>
        </authorList>
    </citation>
    <scope>NUCLEOTIDE SEQUENCE</scope>
</reference>
<keyword evidence="2" id="KW-0496">Mitochondrion</keyword>
<accession>A0A4Y5MV66</accession>
<feature type="transmembrane region" description="Helical" evidence="1">
    <location>
        <begin position="223"/>
        <end position="245"/>
    </location>
</feature>
<feature type="transmembrane region" description="Helical" evidence="1">
    <location>
        <begin position="154"/>
        <end position="177"/>
    </location>
</feature>
<name>A0A4Y5MV66_9PEZI</name>
<geneLocation type="mitochondrion" evidence="2"/>
<protein>
    <submittedName>
        <fullName evidence="2">Uncharacterized protein</fullName>
    </submittedName>
</protein>
<evidence type="ECO:0000256" key="1">
    <source>
        <dbReference type="SAM" id="Phobius"/>
    </source>
</evidence>
<keyword evidence="1" id="KW-1133">Transmembrane helix</keyword>
<feature type="transmembrane region" description="Helical" evidence="1">
    <location>
        <begin position="44"/>
        <end position="63"/>
    </location>
</feature>
<dbReference type="AlphaFoldDB" id="A0A4Y5MV66"/>
<organism evidence="2">
    <name type="scientific">Orbilia brochopaga</name>
    <dbReference type="NCBI Taxonomy" id="3140254"/>
    <lineage>
        <taxon>Eukaryota</taxon>
        <taxon>Fungi</taxon>
        <taxon>Dikarya</taxon>
        <taxon>Ascomycota</taxon>
        <taxon>Pezizomycotina</taxon>
        <taxon>Orbiliomycetes</taxon>
        <taxon>Orbiliales</taxon>
        <taxon>Orbiliaceae</taxon>
        <taxon>Orbilia</taxon>
    </lineage>
</organism>
<proteinExistence type="predicted"/>
<keyword evidence="1" id="KW-0472">Membrane</keyword>
<feature type="transmembrane region" description="Helical" evidence="1">
    <location>
        <begin position="7"/>
        <end position="24"/>
    </location>
</feature>
<sequence>MDVWSRFTCFVKGLPTILCWSVFLRKPATYSFSIIFCVGMSTRALTFALIVICFPVVDLVFILKSTLFRLLICAPRKSNPSFICVINGFDSFSSSPVFSHKYSFICFFISVASFIGPSSKKTKSSAYLMYMALRYVGSIGSFRGMCRINFRACCLSNSVAFLFLGSLAYTILLYFLLVRLLSPVLCEGRISSEMYLSNSCSTTFANSGLRTLPWGVPMLEVTIFPFIGSLYPTLNVLFTMMRNLWHFIFWRRIFKMISWGILSKHLDISPWMTHVYWCAFRWRICSALCVDFPGLKPWEHSKNVGS</sequence>
<gene>
    <name evidence="2" type="primary">orf306</name>
</gene>
<evidence type="ECO:0000313" key="2">
    <source>
        <dbReference type="EMBL" id="QCW06974.1"/>
    </source>
</evidence>
<dbReference type="EMBL" id="MK820635">
    <property type="protein sequence ID" value="QCW06974.1"/>
    <property type="molecule type" value="Genomic_DNA"/>
</dbReference>